<sequence>MFNPNSLLPSMPPPGTPIRPPGQAGTPVIVPKFTHQRAHIQIAQDHTFTVPIKRINDEATMHQWQRSDAYVRLLEFIQVLNEAVKNKKNSDPCTVSETVQKILDMLNTLDKWIDDIPPLESPQRFGNKAFRTWIQRLEANAESLINGIIPDARQPATPELLPYLTSAFGHGTRIDYGSGHELSFVAWLCCLDLLEVVVPDDYQALVTRVFASYLSIVRRLQRIYLLEPAGSHGVWGLDDHQFLPYYWGSAQLLDHPRLKPKSVLQDELVSHFRKEYLYLSCIAYIHEVKKGPFYEHSPMLYDICGVPYWAKVNTGMLKMYIAEVLHKFPVVQHLPFGSLLPFDKVSS</sequence>
<protein>
    <recommendedName>
        <fullName evidence="7">Serine/threonine-protein phosphatase 2A activator</fullName>
        <ecNumber evidence="7">5.2.1.8</ecNumber>
    </recommendedName>
    <alternativeName>
        <fullName evidence="7">Phosphotyrosyl phosphatase activator</fullName>
    </alternativeName>
</protein>
<dbReference type="PANTHER" id="PTHR10012">
    <property type="entry name" value="SERINE/THREONINE-PROTEIN PHOSPHATASE 2A REGULATORY SUBUNIT B"/>
    <property type="match status" value="1"/>
</dbReference>
<evidence type="ECO:0000313" key="10">
    <source>
        <dbReference type="Proteomes" id="UP000053201"/>
    </source>
</evidence>
<evidence type="ECO:0000256" key="4">
    <source>
        <dbReference type="ARBA" id="ARBA00022490"/>
    </source>
</evidence>
<dbReference type="GO" id="GO:0005737">
    <property type="term" value="C:cytoplasm"/>
    <property type="evidence" value="ECO:0007669"/>
    <property type="project" value="UniProtKB-SubCell"/>
</dbReference>
<dbReference type="GO" id="GO:0003755">
    <property type="term" value="F:peptidyl-prolyl cis-trans isomerase activity"/>
    <property type="evidence" value="ECO:0007669"/>
    <property type="project" value="UniProtKB-KW"/>
</dbReference>
<evidence type="ECO:0000256" key="2">
    <source>
        <dbReference type="ARBA" id="ARBA00004496"/>
    </source>
</evidence>
<dbReference type="GO" id="GO:0007052">
    <property type="term" value="P:mitotic spindle organization"/>
    <property type="evidence" value="ECO:0007669"/>
    <property type="project" value="EnsemblFungi"/>
</dbReference>
<dbReference type="InterPro" id="IPR043170">
    <property type="entry name" value="PTPA_C_lid"/>
</dbReference>
<dbReference type="EC" id="5.2.1.8" evidence="7"/>
<dbReference type="SUPFAM" id="SSF140984">
    <property type="entry name" value="PTPA-like"/>
    <property type="match status" value="1"/>
</dbReference>
<dbReference type="Gene3D" id="1.20.120.1150">
    <property type="match status" value="1"/>
</dbReference>
<evidence type="ECO:0000256" key="5">
    <source>
        <dbReference type="ARBA" id="ARBA00023110"/>
    </source>
</evidence>
<evidence type="ECO:0000256" key="6">
    <source>
        <dbReference type="ARBA" id="ARBA00023235"/>
    </source>
</evidence>
<dbReference type="RefSeq" id="XP_016607997.1">
    <property type="nucleotide sequence ID" value="XM_016753550.1"/>
</dbReference>
<keyword evidence="5 7" id="KW-0697">Rotamase</keyword>
<comment type="subcellular location">
    <subcellularLocation>
        <location evidence="2 7">Cytoplasm</location>
    </subcellularLocation>
</comment>
<dbReference type="InParanoid" id="A0A0L0HFT1"/>
<dbReference type="FunCoup" id="A0A0L0HFT1">
    <property type="interactions" value="194"/>
</dbReference>
<dbReference type="Pfam" id="PF03095">
    <property type="entry name" value="PTPA"/>
    <property type="match status" value="1"/>
</dbReference>
<keyword evidence="10" id="KW-1185">Reference proteome</keyword>
<evidence type="ECO:0000256" key="1">
    <source>
        <dbReference type="ARBA" id="ARBA00000971"/>
    </source>
</evidence>
<dbReference type="PANTHER" id="PTHR10012:SF0">
    <property type="entry name" value="SERINE_THREONINE-PROTEIN PHOSPHATASE 2A ACTIVATOR"/>
    <property type="match status" value="1"/>
</dbReference>
<name>A0A0L0HFT1_SPIPD</name>
<dbReference type="STRING" id="645134.A0A0L0HFT1"/>
<dbReference type="eggNOG" id="KOG2867">
    <property type="taxonomic scope" value="Eukaryota"/>
</dbReference>
<dbReference type="InterPro" id="IPR037218">
    <property type="entry name" value="PTPA_sf"/>
</dbReference>
<dbReference type="EMBL" id="KQ257457">
    <property type="protein sequence ID" value="KNC99957.1"/>
    <property type="molecule type" value="Genomic_DNA"/>
</dbReference>
<dbReference type="VEuPathDB" id="FungiDB:SPPG_05329"/>
<gene>
    <name evidence="9" type="ORF">SPPG_05329</name>
</gene>
<dbReference type="AlphaFoldDB" id="A0A0L0HFT1"/>
<reference evidence="9 10" key="1">
    <citation type="submission" date="2009-08" db="EMBL/GenBank/DDBJ databases">
        <title>The Genome Sequence of Spizellomyces punctatus strain DAOM BR117.</title>
        <authorList>
            <consortium name="The Broad Institute Genome Sequencing Platform"/>
            <person name="Russ C."/>
            <person name="Cuomo C."/>
            <person name="Shea T."/>
            <person name="Young S.K."/>
            <person name="Zeng Q."/>
            <person name="Koehrsen M."/>
            <person name="Haas B."/>
            <person name="Borodovsky M."/>
            <person name="Guigo R."/>
            <person name="Alvarado L."/>
            <person name="Berlin A."/>
            <person name="Bochicchio J."/>
            <person name="Borenstein D."/>
            <person name="Chapman S."/>
            <person name="Chen Z."/>
            <person name="Engels R."/>
            <person name="Freedman E."/>
            <person name="Gellesch M."/>
            <person name="Goldberg J."/>
            <person name="Griggs A."/>
            <person name="Gujja S."/>
            <person name="Heiman D."/>
            <person name="Hepburn T."/>
            <person name="Howarth C."/>
            <person name="Jen D."/>
            <person name="Larson L."/>
            <person name="Lewis B."/>
            <person name="Mehta T."/>
            <person name="Park D."/>
            <person name="Pearson M."/>
            <person name="Roberts A."/>
            <person name="Saif S."/>
            <person name="Shenoy N."/>
            <person name="Sisk P."/>
            <person name="Stolte C."/>
            <person name="Sykes S."/>
            <person name="Thomson T."/>
            <person name="Walk T."/>
            <person name="White J."/>
            <person name="Yandava C."/>
            <person name="Burger G."/>
            <person name="Gray M.W."/>
            <person name="Holland P.W.H."/>
            <person name="King N."/>
            <person name="Lang F.B.F."/>
            <person name="Roger A.J."/>
            <person name="Ruiz-Trillo I."/>
            <person name="Lander E."/>
            <person name="Nusbaum C."/>
        </authorList>
    </citation>
    <scope>NUCLEOTIDE SEQUENCE [LARGE SCALE GENOMIC DNA]</scope>
    <source>
        <strain evidence="9 10">DAOM BR117</strain>
    </source>
</reference>
<comment type="catalytic activity">
    <reaction evidence="1 7">
        <text>[protein]-peptidylproline (omega=180) = [protein]-peptidylproline (omega=0)</text>
        <dbReference type="Rhea" id="RHEA:16237"/>
        <dbReference type="Rhea" id="RHEA-COMP:10747"/>
        <dbReference type="Rhea" id="RHEA-COMP:10748"/>
        <dbReference type="ChEBI" id="CHEBI:83833"/>
        <dbReference type="ChEBI" id="CHEBI:83834"/>
        <dbReference type="EC" id="5.2.1.8"/>
    </reaction>
</comment>
<dbReference type="OMA" id="IHESQDV"/>
<dbReference type="GeneID" id="27688713"/>
<dbReference type="Proteomes" id="UP000053201">
    <property type="component" value="Unassembled WGS sequence"/>
</dbReference>
<feature type="region of interest" description="Disordered" evidence="8">
    <location>
        <begin position="1"/>
        <end position="25"/>
    </location>
</feature>
<dbReference type="OrthoDB" id="16120at2759"/>
<comment type="function">
    <text evidence="7">PPIases accelerate the folding of proteins. It catalyzes the cis-trans isomerization of proline imidic peptide bonds in oligopeptides.</text>
</comment>
<proteinExistence type="inferred from homology"/>
<comment type="similarity">
    <text evidence="3 7">Belongs to the PTPA-type PPIase family.</text>
</comment>
<evidence type="ECO:0000256" key="8">
    <source>
        <dbReference type="SAM" id="MobiDB-lite"/>
    </source>
</evidence>
<dbReference type="InterPro" id="IPR004327">
    <property type="entry name" value="Phstyr_phstse_ac"/>
</dbReference>
<evidence type="ECO:0000313" key="9">
    <source>
        <dbReference type="EMBL" id="KNC99957.1"/>
    </source>
</evidence>
<keyword evidence="6 7" id="KW-0413">Isomerase</keyword>
<dbReference type="GO" id="GO:0006914">
    <property type="term" value="P:autophagy"/>
    <property type="evidence" value="ECO:0007669"/>
    <property type="project" value="EnsemblFungi"/>
</dbReference>
<dbReference type="GO" id="GO:0000785">
    <property type="term" value="C:chromatin"/>
    <property type="evidence" value="ECO:0007669"/>
    <property type="project" value="EnsemblFungi"/>
</dbReference>
<evidence type="ECO:0000256" key="3">
    <source>
        <dbReference type="ARBA" id="ARBA00011019"/>
    </source>
</evidence>
<dbReference type="GO" id="GO:0000159">
    <property type="term" value="C:protein phosphatase type 2A complex"/>
    <property type="evidence" value="ECO:0007669"/>
    <property type="project" value="EnsemblFungi"/>
</dbReference>
<organism evidence="9 10">
    <name type="scientific">Spizellomyces punctatus (strain DAOM BR117)</name>
    <dbReference type="NCBI Taxonomy" id="645134"/>
    <lineage>
        <taxon>Eukaryota</taxon>
        <taxon>Fungi</taxon>
        <taxon>Fungi incertae sedis</taxon>
        <taxon>Chytridiomycota</taxon>
        <taxon>Chytridiomycota incertae sedis</taxon>
        <taxon>Chytridiomycetes</taxon>
        <taxon>Spizellomycetales</taxon>
        <taxon>Spizellomycetaceae</taxon>
        <taxon>Spizellomyces</taxon>
    </lineage>
</organism>
<feature type="compositionally biased region" description="Pro residues" evidence="8">
    <location>
        <begin position="10"/>
        <end position="20"/>
    </location>
</feature>
<dbReference type="GO" id="GO:0006281">
    <property type="term" value="P:DNA repair"/>
    <property type="evidence" value="ECO:0007669"/>
    <property type="project" value="EnsemblFungi"/>
</dbReference>
<dbReference type="GO" id="GO:0005634">
    <property type="term" value="C:nucleus"/>
    <property type="evidence" value="ECO:0007669"/>
    <property type="project" value="EnsemblFungi"/>
</dbReference>
<dbReference type="CDD" id="cd04087">
    <property type="entry name" value="PTPA"/>
    <property type="match status" value="1"/>
</dbReference>
<dbReference type="FunFam" id="1.20.120.1150:FF:000002">
    <property type="entry name" value="Serine/threonine-protein phosphatase 2A activator"/>
    <property type="match status" value="1"/>
</dbReference>
<dbReference type="GO" id="GO:0006357">
    <property type="term" value="P:regulation of transcription by RNA polymerase II"/>
    <property type="evidence" value="ECO:0007669"/>
    <property type="project" value="EnsemblFungi"/>
</dbReference>
<keyword evidence="4 7" id="KW-0963">Cytoplasm</keyword>
<dbReference type="PIRSF" id="PIRSF016325">
    <property type="entry name" value="Phstyr_phstse_ac"/>
    <property type="match status" value="1"/>
</dbReference>
<accession>A0A0L0HFT1</accession>
<evidence type="ECO:0000256" key="7">
    <source>
        <dbReference type="RuleBase" id="RU361210"/>
    </source>
</evidence>
<dbReference type="GO" id="GO:0000082">
    <property type="term" value="P:G1/S transition of mitotic cell cycle"/>
    <property type="evidence" value="ECO:0007669"/>
    <property type="project" value="EnsemblFungi"/>
</dbReference>
<dbReference type="GO" id="GO:0008160">
    <property type="term" value="F:protein tyrosine phosphatase activator activity"/>
    <property type="evidence" value="ECO:0007669"/>
    <property type="project" value="TreeGrafter"/>
</dbReference>